<sequence>MEVYYRMFSQSSLNTSIRVSCSCQLLFIGINSFYSCFQSAIQFLLLHQSFCLSRSEGSQFVFSSFLCSEGWKMKSWSLRQAFNRVVLSLVYLFIGQFCDLISSRRKVANRKAKARPPCVFDVDVHSIQSMLFRGGFF</sequence>
<evidence type="ECO:0000256" key="1">
    <source>
        <dbReference type="SAM" id="Phobius"/>
    </source>
</evidence>
<keyword evidence="3" id="KW-1185">Reference proteome</keyword>
<feature type="transmembrane region" description="Helical" evidence="1">
    <location>
        <begin position="81"/>
        <end position="101"/>
    </location>
</feature>
<organism evidence="2 3">
    <name type="scientific">Nyssa sinensis</name>
    <dbReference type="NCBI Taxonomy" id="561372"/>
    <lineage>
        <taxon>Eukaryota</taxon>
        <taxon>Viridiplantae</taxon>
        <taxon>Streptophyta</taxon>
        <taxon>Embryophyta</taxon>
        <taxon>Tracheophyta</taxon>
        <taxon>Spermatophyta</taxon>
        <taxon>Magnoliopsida</taxon>
        <taxon>eudicotyledons</taxon>
        <taxon>Gunneridae</taxon>
        <taxon>Pentapetalae</taxon>
        <taxon>asterids</taxon>
        <taxon>Cornales</taxon>
        <taxon>Nyssaceae</taxon>
        <taxon>Nyssa</taxon>
    </lineage>
</organism>
<name>A0A5J5A002_9ASTE</name>
<reference evidence="2 3" key="1">
    <citation type="submission" date="2019-09" db="EMBL/GenBank/DDBJ databases">
        <title>A chromosome-level genome assembly of the Chinese tupelo Nyssa sinensis.</title>
        <authorList>
            <person name="Yang X."/>
            <person name="Kang M."/>
            <person name="Yang Y."/>
            <person name="Xiong H."/>
            <person name="Wang M."/>
            <person name="Zhang Z."/>
            <person name="Wang Z."/>
            <person name="Wu H."/>
            <person name="Ma T."/>
            <person name="Liu J."/>
            <person name="Xi Z."/>
        </authorList>
    </citation>
    <scope>NUCLEOTIDE SEQUENCE [LARGE SCALE GENOMIC DNA]</scope>
    <source>
        <strain evidence="2">J267</strain>
        <tissue evidence="2">Leaf</tissue>
    </source>
</reference>
<keyword evidence="1" id="KW-1133">Transmembrane helix</keyword>
<protein>
    <submittedName>
        <fullName evidence="2">Uncharacterized protein</fullName>
    </submittedName>
</protein>
<accession>A0A5J5A002</accession>
<keyword evidence="1" id="KW-0472">Membrane</keyword>
<dbReference type="EMBL" id="CM018047">
    <property type="protein sequence ID" value="KAA8523639.1"/>
    <property type="molecule type" value="Genomic_DNA"/>
</dbReference>
<dbReference type="Proteomes" id="UP000325577">
    <property type="component" value="Linkage Group LG4"/>
</dbReference>
<dbReference type="AlphaFoldDB" id="A0A5J5A002"/>
<evidence type="ECO:0000313" key="2">
    <source>
        <dbReference type="EMBL" id="KAA8523639.1"/>
    </source>
</evidence>
<evidence type="ECO:0000313" key="3">
    <source>
        <dbReference type="Proteomes" id="UP000325577"/>
    </source>
</evidence>
<gene>
    <name evidence="2" type="ORF">F0562_010062</name>
</gene>
<proteinExistence type="predicted"/>
<feature type="transmembrane region" description="Helical" evidence="1">
    <location>
        <begin position="21"/>
        <end position="45"/>
    </location>
</feature>
<keyword evidence="1" id="KW-0812">Transmembrane</keyword>